<evidence type="ECO:0000256" key="6">
    <source>
        <dbReference type="ARBA" id="ARBA00023136"/>
    </source>
</evidence>
<reference evidence="9" key="1">
    <citation type="journal article" date="2019" name="Int. J. Syst. Evol. Microbiol.">
        <title>The Global Catalogue of Microorganisms (GCM) 10K type strain sequencing project: providing services to taxonomists for standard genome sequencing and annotation.</title>
        <authorList>
            <consortium name="The Broad Institute Genomics Platform"/>
            <consortium name="The Broad Institute Genome Sequencing Center for Infectious Disease"/>
            <person name="Wu L."/>
            <person name="Ma J."/>
        </authorList>
    </citation>
    <scope>NUCLEOTIDE SEQUENCE [LARGE SCALE GENOMIC DNA]</scope>
    <source>
        <strain evidence="9">KACC 12633</strain>
    </source>
</reference>
<keyword evidence="3" id="KW-1003">Cell membrane</keyword>
<evidence type="ECO:0000313" key="9">
    <source>
        <dbReference type="Proteomes" id="UP001596150"/>
    </source>
</evidence>
<evidence type="ECO:0000256" key="3">
    <source>
        <dbReference type="ARBA" id="ARBA00022475"/>
    </source>
</evidence>
<feature type="transmembrane region" description="Helical" evidence="7">
    <location>
        <begin position="288"/>
        <end position="309"/>
    </location>
</feature>
<keyword evidence="6 7" id="KW-0472">Membrane</keyword>
<feature type="transmembrane region" description="Helical" evidence="7">
    <location>
        <begin position="44"/>
        <end position="62"/>
    </location>
</feature>
<comment type="similarity">
    <text evidence="2">Belongs to the UPF0324 family.</text>
</comment>
<evidence type="ECO:0000256" key="2">
    <source>
        <dbReference type="ARBA" id="ARBA00007977"/>
    </source>
</evidence>
<feature type="transmembrane region" description="Helical" evidence="7">
    <location>
        <begin position="161"/>
        <end position="183"/>
    </location>
</feature>
<dbReference type="InterPro" id="IPR018383">
    <property type="entry name" value="UPF0324_pro"/>
</dbReference>
<feature type="transmembrane region" description="Helical" evidence="7">
    <location>
        <begin position="74"/>
        <end position="97"/>
    </location>
</feature>
<organism evidence="8 9">
    <name type="scientific">Kaistia terrae</name>
    <dbReference type="NCBI Taxonomy" id="537017"/>
    <lineage>
        <taxon>Bacteria</taxon>
        <taxon>Pseudomonadati</taxon>
        <taxon>Pseudomonadota</taxon>
        <taxon>Alphaproteobacteria</taxon>
        <taxon>Hyphomicrobiales</taxon>
        <taxon>Kaistiaceae</taxon>
        <taxon>Kaistia</taxon>
    </lineage>
</organism>
<feature type="transmembrane region" description="Helical" evidence="7">
    <location>
        <begin position="321"/>
        <end position="343"/>
    </location>
</feature>
<evidence type="ECO:0000256" key="4">
    <source>
        <dbReference type="ARBA" id="ARBA00022692"/>
    </source>
</evidence>
<feature type="transmembrane region" description="Helical" evidence="7">
    <location>
        <begin position="12"/>
        <end position="32"/>
    </location>
</feature>
<keyword evidence="4 7" id="KW-0812">Transmembrane</keyword>
<evidence type="ECO:0000256" key="1">
    <source>
        <dbReference type="ARBA" id="ARBA00004651"/>
    </source>
</evidence>
<dbReference type="PANTHER" id="PTHR30106:SF2">
    <property type="entry name" value="UPF0324 INNER MEMBRANE PROTEIN YEIH"/>
    <property type="match status" value="1"/>
</dbReference>
<name>A0ABW0Q7A6_9HYPH</name>
<comment type="caution">
    <text evidence="8">The sequence shown here is derived from an EMBL/GenBank/DDBJ whole genome shotgun (WGS) entry which is preliminary data.</text>
</comment>
<sequence length="346" mass="35401">MSLAFRSLPSFLHRLGPGLALTAAVAVAALVIERAEAALLGRAWLDGVVLAILLGVAVRSCWRPGTGFLPGIDFSARTLLEFAVMLLGASISAAAVAAQGMTLLVGVAVVVASAIFASYGIGRLMGLERRMAILIACGNSICGNSAIAAAAPVIRADGEDVASAIAFTAVLGVVVVLALPLLMPVLGLSATQYGVFAGLTVYAVPQVLAATAPIAAVSVQMGTLVKLLRVLMLGPVVLVLSLLESRVDGARIDAGRPNYRHMVPWFILGFIALGMLRSAGLIPDAVVVRTSSLASFLTVLAMAALGLGVDVRSVARAGFRVTATVVLSLIALGAISLLAMRLMQIA</sequence>
<dbReference type="Proteomes" id="UP001596150">
    <property type="component" value="Unassembled WGS sequence"/>
</dbReference>
<protein>
    <submittedName>
        <fullName evidence="8">YeiH family protein</fullName>
    </submittedName>
</protein>
<dbReference type="RefSeq" id="WP_266344764.1">
    <property type="nucleotide sequence ID" value="NZ_JAPKNH010000005.1"/>
</dbReference>
<feature type="transmembrane region" description="Helical" evidence="7">
    <location>
        <begin position="223"/>
        <end position="243"/>
    </location>
</feature>
<feature type="transmembrane region" description="Helical" evidence="7">
    <location>
        <begin position="133"/>
        <end position="155"/>
    </location>
</feature>
<dbReference type="Pfam" id="PF03601">
    <property type="entry name" value="Cons_hypoth698"/>
    <property type="match status" value="1"/>
</dbReference>
<proteinExistence type="inferred from homology"/>
<feature type="transmembrane region" description="Helical" evidence="7">
    <location>
        <begin position="195"/>
        <end position="217"/>
    </location>
</feature>
<keyword evidence="5 7" id="KW-1133">Transmembrane helix</keyword>
<evidence type="ECO:0000313" key="8">
    <source>
        <dbReference type="EMBL" id="MFC5518499.1"/>
    </source>
</evidence>
<gene>
    <name evidence="8" type="ORF">ACFPP9_22180</name>
</gene>
<feature type="transmembrane region" description="Helical" evidence="7">
    <location>
        <begin position="103"/>
        <end position="121"/>
    </location>
</feature>
<dbReference type="EMBL" id="JBHSML010000014">
    <property type="protein sequence ID" value="MFC5518499.1"/>
    <property type="molecule type" value="Genomic_DNA"/>
</dbReference>
<accession>A0ABW0Q7A6</accession>
<comment type="subcellular location">
    <subcellularLocation>
        <location evidence="1">Cell membrane</location>
        <topology evidence="1">Multi-pass membrane protein</topology>
    </subcellularLocation>
</comment>
<keyword evidence="9" id="KW-1185">Reference proteome</keyword>
<dbReference type="PANTHER" id="PTHR30106">
    <property type="entry name" value="INNER MEMBRANE PROTEIN YEIH-RELATED"/>
    <property type="match status" value="1"/>
</dbReference>
<evidence type="ECO:0000256" key="5">
    <source>
        <dbReference type="ARBA" id="ARBA00022989"/>
    </source>
</evidence>
<evidence type="ECO:0000256" key="7">
    <source>
        <dbReference type="SAM" id="Phobius"/>
    </source>
</evidence>
<feature type="transmembrane region" description="Helical" evidence="7">
    <location>
        <begin position="263"/>
        <end position="282"/>
    </location>
</feature>